<organism evidence="2 3">
    <name type="scientific">Gammaproteobacteria bacterium LSUCC0057</name>
    <dbReference type="NCBI Taxonomy" id="2559237"/>
    <lineage>
        <taxon>Bacteria</taxon>
        <taxon>Pseudomonadati</taxon>
        <taxon>Pseudomonadota</taxon>
        <taxon>Gammaproteobacteria</taxon>
        <taxon>Cellvibrionales</taxon>
        <taxon>Porticoccaceae</taxon>
        <taxon>SAR92 clade</taxon>
    </lineage>
</organism>
<dbReference type="InterPro" id="IPR011990">
    <property type="entry name" value="TPR-like_helical_dom_sf"/>
</dbReference>
<evidence type="ECO:0000256" key="1">
    <source>
        <dbReference type="SAM" id="SignalP"/>
    </source>
</evidence>
<name>A0A4Y8UID6_9GAMM</name>
<feature type="signal peptide" evidence="1">
    <location>
        <begin position="1"/>
        <end position="23"/>
    </location>
</feature>
<proteinExistence type="predicted"/>
<dbReference type="AlphaFoldDB" id="A0A4Y8UID6"/>
<sequence length="132" mass="14271">MAPLLLSCLVAVLVLAMPMQAMAQRGLPPAPAPEGQVDSVSDLLAGLEARLARTPEDRDGWVLLAKSYHYLERYEESKIAFARARELGYEGEPMSQSTGVAQPRSLSKGGIKIHQYIGDTYAPGSENQPSSE</sequence>
<evidence type="ECO:0000313" key="2">
    <source>
        <dbReference type="EMBL" id="TFH67584.1"/>
    </source>
</evidence>
<feature type="chain" id="PRO_5021346897" description="Tetratricopeptide repeat protein" evidence="1">
    <location>
        <begin position="24"/>
        <end position="132"/>
    </location>
</feature>
<evidence type="ECO:0008006" key="4">
    <source>
        <dbReference type="Google" id="ProtNLM"/>
    </source>
</evidence>
<dbReference type="SUPFAM" id="SSF48452">
    <property type="entry name" value="TPR-like"/>
    <property type="match status" value="1"/>
</dbReference>
<evidence type="ECO:0000313" key="3">
    <source>
        <dbReference type="Proteomes" id="UP000298133"/>
    </source>
</evidence>
<protein>
    <recommendedName>
        <fullName evidence="4">Tetratricopeptide repeat protein</fullName>
    </recommendedName>
</protein>
<gene>
    <name evidence="2" type="ORF">E3W66_08960</name>
</gene>
<keyword evidence="3" id="KW-1185">Reference proteome</keyword>
<accession>A0A4Y8UID6</accession>
<dbReference type="Proteomes" id="UP000298133">
    <property type="component" value="Unassembled WGS sequence"/>
</dbReference>
<reference evidence="2 3" key="1">
    <citation type="submission" date="2019-03" db="EMBL/GenBank/DDBJ databases">
        <title>Draft genome of Gammaproteobacteria bacterium LSUCC0057, a member of the SAR92 clade.</title>
        <authorList>
            <person name="Lanclos V.C."/>
            <person name="Doiron C."/>
            <person name="Henson M.W."/>
            <person name="Thrash J.C."/>
        </authorList>
    </citation>
    <scope>NUCLEOTIDE SEQUENCE [LARGE SCALE GENOMIC DNA]</scope>
    <source>
        <strain evidence="2 3">LSUCC0057</strain>
    </source>
</reference>
<dbReference type="EMBL" id="SPIA01000003">
    <property type="protein sequence ID" value="TFH67584.1"/>
    <property type="molecule type" value="Genomic_DNA"/>
</dbReference>
<keyword evidence="1" id="KW-0732">Signal</keyword>
<comment type="caution">
    <text evidence="2">The sequence shown here is derived from an EMBL/GenBank/DDBJ whole genome shotgun (WGS) entry which is preliminary data.</text>
</comment>
<dbReference type="Gene3D" id="1.25.40.10">
    <property type="entry name" value="Tetratricopeptide repeat domain"/>
    <property type="match status" value="1"/>
</dbReference>